<dbReference type="InterPro" id="IPR029063">
    <property type="entry name" value="SAM-dependent_MTases_sf"/>
</dbReference>
<dbReference type="EMBL" id="JANYMP010000005">
    <property type="protein sequence ID" value="MCS7477645.1"/>
    <property type="molecule type" value="Genomic_DNA"/>
</dbReference>
<evidence type="ECO:0000259" key="1">
    <source>
        <dbReference type="Pfam" id="PF13649"/>
    </source>
</evidence>
<proteinExistence type="predicted"/>
<keyword evidence="3" id="KW-1185">Reference proteome</keyword>
<organism evidence="2 3">
    <name type="scientific">Umezawaea endophytica</name>
    <dbReference type="NCBI Taxonomy" id="1654476"/>
    <lineage>
        <taxon>Bacteria</taxon>
        <taxon>Bacillati</taxon>
        <taxon>Actinomycetota</taxon>
        <taxon>Actinomycetes</taxon>
        <taxon>Pseudonocardiales</taxon>
        <taxon>Pseudonocardiaceae</taxon>
        <taxon>Umezawaea</taxon>
    </lineage>
</organism>
<dbReference type="GO" id="GO:0032259">
    <property type="term" value="P:methylation"/>
    <property type="evidence" value="ECO:0007669"/>
    <property type="project" value="UniProtKB-KW"/>
</dbReference>
<evidence type="ECO:0000313" key="3">
    <source>
        <dbReference type="Proteomes" id="UP001141259"/>
    </source>
</evidence>
<dbReference type="CDD" id="cd02440">
    <property type="entry name" value="AdoMet_MTases"/>
    <property type="match status" value="1"/>
</dbReference>
<dbReference type="AlphaFoldDB" id="A0A9X3AFV5"/>
<name>A0A9X3AFV5_9PSEU</name>
<dbReference type="InterPro" id="IPR041698">
    <property type="entry name" value="Methyltransf_25"/>
</dbReference>
<accession>A0A9X3AFV5</accession>
<dbReference type="Pfam" id="PF13649">
    <property type="entry name" value="Methyltransf_25"/>
    <property type="match status" value="1"/>
</dbReference>
<dbReference type="Gene3D" id="3.40.50.150">
    <property type="entry name" value="Vaccinia Virus protein VP39"/>
    <property type="match status" value="1"/>
</dbReference>
<protein>
    <submittedName>
        <fullName evidence="2">Class I SAM-dependent methyltransferase</fullName>
    </submittedName>
</protein>
<keyword evidence="2" id="KW-0808">Transferase</keyword>
<sequence>MSWDEAFSIAYEEWWPHVTGDIAFYTGLAGEVVGPVVELAVGNGRVAIPVARAAGQRVIGLDSSPAMLKQARSRADSAGVELDLREADMRDLRLDEAAGLIYCPARSLLHLATWADRRRTFERVAASLRPGGRFAWNAFAFDHHVAARLDGVHQDEPQPHTIRYSVGDNRTDIIRDDGATISLWWATKNEWFGLLDVAGLELEALYGGFAGEPFTESSTEYVFVARRPLSR</sequence>
<feature type="domain" description="Methyltransferase" evidence="1">
    <location>
        <begin position="36"/>
        <end position="132"/>
    </location>
</feature>
<dbReference type="RefSeq" id="WP_259623161.1">
    <property type="nucleotide sequence ID" value="NZ_JANYMP010000005.1"/>
</dbReference>
<dbReference type="Proteomes" id="UP001141259">
    <property type="component" value="Unassembled WGS sequence"/>
</dbReference>
<gene>
    <name evidence="2" type="ORF">NZH93_12335</name>
</gene>
<dbReference type="GO" id="GO:0008168">
    <property type="term" value="F:methyltransferase activity"/>
    <property type="evidence" value="ECO:0007669"/>
    <property type="project" value="UniProtKB-KW"/>
</dbReference>
<reference evidence="2" key="1">
    <citation type="submission" date="2022-08" db="EMBL/GenBank/DDBJ databases">
        <authorList>
            <person name="Tistechok S."/>
            <person name="Samborskyy M."/>
            <person name="Roman I."/>
        </authorList>
    </citation>
    <scope>NUCLEOTIDE SEQUENCE</scope>
    <source>
        <strain evidence="2">DSM 103496</strain>
    </source>
</reference>
<keyword evidence="2" id="KW-0489">Methyltransferase</keyword>
<comment type="caution">
    <text evidence="2">The sequence shown here is derived from an EMBL/GenBank/DDBJ whole genome shotgun (WGS) entry which is preliminary data.</text>
</comment>
<dbReference type="SUPFAM" id="SSF53335">
    <property type="entry name" value="S-adenosyl-L-methionine-dependent methyltransferases"/>
    <property type="match status" value="1"/>
</dbReference>
<evidence type="ECO:0000313" key="2">
    <source>
        <dbReference type="EMBL" id="MCS7477645.1"/>
    </source>
</evidence>